<dbReference type="Proteomes" id="UP000050956">
    <property type="component" value="Unassembled WGS sequence"/>
</dbReference>
<dbReference type="Pfam" id="PF20118">
    <property type="entry name" value="DUF6508"/>
    <property type="match status" value="1"/>
</dbReference>
<organism evidence="1 2">
    <name type="scientific">Stenotrophomonas ginsengisoli</name>
    <dbReference type="NCBI Taxonomy" id="336566"/>
    <lineage>
        <taxon>Bacteria</taxon>
        <taxon>Pseudomonadati</taxon>
        <taxon>Pseudomonadota</taxon>
        <taxon>Gammaproteobacteria</taxon>
        <taxon>Lysobacterales</taxon>
        <taxon>Lysobacteraceae</taxon>
        <taxon>Stenotrophomonas</taxon>
    </lineage>
</organism>
<dbReference type="AlphaFoldDB" id="A0A0R0D1T5"/>
<dbReference type="OrthoDB" id="6904447at2"/>
<dbReference type="PATRIC" id="fig|336566.3.peg.1939"/>
<proteinExistence type="predicted"/>
<evidence type="ECO:0000313" key="1">
    <source>
        <dbReference type="EMBL" id="KRG75206.1"/>
    </source>
</evidence>
<dbReference type="InterPro" id="IPR045425">
    <property type="entry name" value="DUF6508"/>
</dbReference>
<reference evidence="1 2" key="1">
    <citation type="submission" date="2015-05" db="EMBL/GenBank/DDBJ databases">
        <title>Genome sequencing and analysis of members of genus Stenotrophomonas.</title>
        <authorList>
            <person name="Patil P.P."/>
            <person name="Midha S."/>
            <person name="Patil P.B."/>
        </authorList>
    </citation>
    <scope>NUCLEOTIDE SEQUENCE [LARGE SCALE GENOMIC DNA]</scope>
    <source>
        <strain evidence="1 2">DSM 24757</strain>
    </source>
</reference>
<gene>
    <name evidence="1" type="ORF">ABB30_12180</name>
</gene>
<sequence>MTSPDLPSQNDIHQLLLLGQAAVEAGPGRLVEDAAAGSPPVPYYPKPLVEFFMAAGQDPWIDYQYDIGQSAEMLLSPNAVEQADLARLRSLLTFMVRGERFNDGHWGAMLAHGHLPRWLLRLSELA</sequence>
<dbReference type="STRING" id="336566.ABB30_12180"/>
<keyword evidence="2" id="KW-1185">Reference proteome</keyword>
<name>A0A0R0D1T5_9GAMM</name>
<comment type="caution">
    <text evidence="1">The sequence shown here is derived from an EMBL/GenBank/DDBJ whole genome shotgun (WGS) entry which is preliminary data.</text>
</comment>
<accession>A0A0R0D1T5</accession>
<protein>
    <submittedName>
        <fullName evidence="1">Uncharacterized protein</fullName>
    </submittedName>
</protein>
<dbReference type="EMBL" id="LDJM01000032">
    <property type="protein sequence ID" value="KRG75206.1"/>
    <property type="molecule type" value="Genomic_DNA"/>
</dbReference>
<dbReference type="RefSeq" id="WP_057638584.1">
    <property type="nucleotide sequence ID" value="NZ_LDJM01000032.1"/>
</dbReference>
<evidence type="ECO:0000313" key="2">
    <source>
        <dbReference type="Proteomes" id="UP000050956"/>
    </source>
</evidence>